<dbReference type="RefSeq" id="WP_005453390.1">
    <property type="nucleotide sequence ID" value="NZ_CM001440.1"/>
</dbReference>
<reference evidence="2 3" key="1">
    <citation type="submission" date="2011-11" db="EMBL/GenBank/DDBJ databases">
        <title>The Noncontiguous Finished sequence of Saccharomonospora cyanea NA-134.</title>
        <authorList>
            <consortium name="US DOE Joint Genome Institute"/>
            <person name="Lucas S."/>
            <person name="Han J."/>
            <person name="Lapidus A."/>
            <person name="Cheng J.-F."/>
            <person name="Goodwin L."/>
            <person name="Pitluck S."/>
            <person name="Peters L."/>
            <person name="Ovchinnikova G."/>
            <person name="Lu M."/>
            <person name="Detter J.C."/>
            <person name="Han C."/>
            <person name="Tapia R."/>
            <person name="Land M."/>
            <person name="Hauser L."/>
            <person name="Kyrpides N."/>
            <person name="Ivanova N."/>
            <person name="Pagani I."/>
            <person name="Brambilla E.-M."/>
            <person name="Klenk H.-P."/>
            <person name="Woyke T."/>
        </authorList>
    </citation>
    <scope>NUCLEOTIDE SEQUENCE [LARGE SCALE GENOMIC DNA]</scope>
    <source>
        <strain evidence="2 3">NA-134</strain>
    </source>
</reference>
<dbReference type="OrthoDB" id="3637587at2"/>
<keyword evidence="3" id="KW-1185">Reference proteome</keyword>
<keyword evidence="1" id="KW-0812">Transmembrane</keyword>
<keyword evidence="1" id="KW-0472">Membrane</keyword>
<organism evidence="2 3">
    <name type="scientific">Saccharomonospora cyanea NA-134</name>
    <dbReference type="NCBI Taxonomy" id="882082"/>
    <lineage>
        <taxon>Bacteria</taxon>
        <taxon>Bacillati</taxon>
        <taxon>Actinomycetota</taxon>
        <taxon>Actinomycetes</taxon>
        <taxon>Pseudonocardiales</taxon>
        <taxon>Pseudonocardiaceae</taxon>
        <taxon>Saccharomonospora</taxon>
    </lineage>
</organism>
<dbReference type="HOGENOM" id="CLU_198345_0_0_11"/>
<feature type="transmembrane region" description="Helical" evidence="1">
    <location>
        <begin position="45"/>
        <end position="65"/>
    </location>
</feature>
<keyword evidence="1" id="KW-1133">Transmembrane helix</keyword>
<proteinExistence type="predicted"/>
<accession>H5XH31</accession>
<gene>
    <name evidence="2" type="ORF">SaccyDRAFT_0574</name>
</gene>
<feature type="transmembrane region" description="Helical" evidence="1">
    <location>
        <begin position="12"/>
        <end position="33"/>
    </location>
</feature>
<protein>
    <submittedName>
        <fullName evidence="2">Uncharacterized protein</fullName>
    </submittedName>
</protein>
<evidence type="ECO:0000256" key="1">
    <source>
        <dbReference type="SAM" id="Phobius"/>
    </source>
</evidence>
<dbReference type="AlphaFoldDB" id="H5XH31"/>
<dbReference type="Proteomes" id="UP000002791">
    <property type="component" value="Chromosome"/>
</dbReference>
<evidence type="ECO:0000313" key="3">
    <source>
        <dbReference type="Proteomes" id="UP000002791"/>
    </source>
</evidence>
<sequence>MADSNDRRTAPRTWDVFTLLAGIATLLVSSYVLSDAHTWLGHVDLRWVLAGGAVAVGVLMLVASIRPRGRRH</sequence>
<dbReference type="eggNOG" id="ENOG502ZHFG">
    <property type="taxonomic scope" value="Bacteria"/>
</dbReference>
<dbReference type="EMBL" id="CM001440">
    <property type="protein sequence ID" value="EHR59502.1"/>
    <property type="molecule type" value="Genomic_DNA"/>
</dbReference>
<evidence type="ECO:0000313" key="2">
    <source>
        <dbReference type="EMBL" id="EHR59502.1"/>
    </source>
</evidence>
<dbReference type="STRING" id="882082.SaccyDRAFT_0574"/>
<name>H5XH31_9PSEU</name>